<evidence type="ECO:0000256" key="5">
    <source>
        <dbReference type="HAMAP-Rule" id="MF_01080"/>
    </source>
</evidence>
<dbReference type="PANTHER" id="PTHR13767">
    <property type="entry name" value="TRNA-PSEUDOURIDINE SYNTHASE"/>
    <property type="match status" value="1"/>
</dbReference>
<reference evidence="7" key="1">
    <citation type="submission" date="2021-08" db="EMBL/GenBank/DDBJ databases">
        <title>Comparative analyses of Brucepasteria parasyntrophica and Teretinema zuelzerae.</title>
        <authorList>
            <person name="Song Y."/>
            <person name="Brune A."/>
        </authorList>
    </citation>
    <scope>NUCLEOTIDE SEQUENCE</scope>
    <source>
        <strain evidence="7">DSM 1903</strain>
    </source>
</reference>
<dbReference type="PANTHER" id="PTHR13767:SF2">
    <property type="entry name" value="PSEUDOURIDYLATE SYNTHASE TRUB1"/>
    <property type="match status" value="1"/>
</dbReference>
<evidence type="ECO:0000259" key="6">
    <source>
        <dbReference type="Pfam" id="PF01509"/>
    </source>
</evidence>
<evidence type="ECO:0000256" key="3">
    <source>
        <dbReference type="ARBA" id="ARBA00022694"/>
    </source>
</evidence>
<dbReference type="EC" id="5.4.99.25" evidence="5"/>
<comment type="catalytic activity">
    <reaction evidence="1 5">
        <text>uridine(55) in tRNA = pseudouridine(55) in tRNA</text>
        <dbReference type="Rhea" id="RHEA:42532"/>
        <dbReference type="Rhea" id="RHEA-COMP:10101"/>
        <dbReference type="Rhea" id="RHEA-COMP:10102"/>
        <dbReference type="ChEBI" id="CHEBI:65314"/>
        <dbReference type="ChEBI" id="CHEBI:65315"/>
        <dbReference type="EC" id="5.4.99.25"/>
    </reaction>
</comment>
<evidence type="ECO:0000256" key="2">
    <source>
        <dbReference type="ARBA" id="ARBA00005642"/>
    </source>
</evidence>
<feature type="domain" description="Pseudouridine synthase II N-terminal" evidence="6">
    <location>
        <begin position="28"/>
        <end position="186"/>
    </location>
</feature>
<dbReference type="EMBL" id="JAINWA010000003">
    <property type="protein sequence ID" value="MCD1654769.1"/>
    <property type="molecule type" value="Genomic_DNA"/>
</dbReference>
<dbReference type="CDD" id="cd02573">
    <property type="entry name" value="PseudoU_synth_EcTruB"/>
    <property type="match status" value="1"/>
</dbReference>
<dbReference type="GO" id="GO:1990481">
    <property type="term" value="P:mRNA pseudouridine synthesis"/>
    <property type="evidence" value="ECO:0007669"/>
    <property type="project" value="TreeGrafter"/>
</dbReference>
<comment type="similarity">
    <text evidence="2 5">Belongs to the pseudouridine synthase TruB family. Type 1 subfamily.</text>
</comment>
<keyword evidence="3 5" id="KW-0819">tRNA processing</keyword>
<evidence type="ECO:0000313" key="7">
    <source>
        <dbReference type="EMBL" id="MCD1654769.1"/>
    </source>
</evidence>
<dbReference type="Gene3D" id="3.30.2350.10">
    <property type="entry name" value="Pseudouridine synthase"/>
    <property type="match status" value="1"/>
</dbReference>
<dbReference type="Proteomes" id="UP001198163">
    <property type="component" value="Unassembled WGS sequence"/>
</dbReference>
<organism evidence="7 8">
    <name type="scientific">Teretinema zuelzerae</name>
    <dbReference type="NCBI Taxonomy" id="156"/>
    <lineage>
        <taxon>Bacteria</taxon>
        <taxon>Pseudomonadati</taxon>
        <taxon>Spirochaetota</taxon>
        <taxon>Spirochaetia</taxon>
        <taxon>Spirochaetales</taxon>
        <taxon>Treponemataceae</taxon>
        <taxon>Teretinema</taxon>
    </lineage>
</organism>
<keyword evidence="4 5" id="KW-0413">Isomerase</keyword>
<dbReference type="Pfam" id="PF01509">
    <property type="entry name" value="TruB_N"/>
    <property type="match status" value="1"/>
</dbReference>
<protein>
    <recommendedName>
        <fullName evidence="5">tRNA pseudouridine synthase B</fullName>
        <ecNumber evidence="5">5.4.99.25</ecNumber>
    </recommendedName>
    <alternativeName>
        <fullName evidence="5">tRNA pseudouridine(55) synthase</fullName>
        <shortName evidence="5">Psi55 synthase</shortName>
    </alternativeName>
    <alternativeName>
        <fullName evidence="5">tRNA pseudouridylate synthase</fullName>
    </alternativeName>
    <alternativeName>
        <fullName evidence="5">tRNA-uridine isomerase</fullName>
    </alternativeName>
</protein>
<evidence type="ECO:0000313" key="8">
    <source>
        <dbReference type="Proteomes" id="UP001198163"/>
    </source>
</evidence>
<dbReference type="InterPro" id="IPR014780">
    <property type="entry name" value="tRNA_psdUridine_synth_TruB"/>
</dbReference>
<dbReference type="SUPFAM" id="SSF55120">
    <property type="entry name" value="Pseudouridine synthase"/>
    <property type="match status" value="1"/>
</dbReference>
<name>A0AAE3EJQ3_9SPIR</name>
<dbReference type="InterPro" id="IPR002501">
    <property type="entry name" value="PsdUridine_synth_N"/>
</dbReference>
<dbReference type="NCBIfam" id="TIGR00431">
    <property type="entry name" value="TruB"/>
    <property type="match status" value="1"/>
</dbReference>
<comment type="caution">
    <text evidence="7">The sequence shown here is derived from an EMBL/GenBank/DDBJ whole genome shotgun (WGS) entry which is preliminary data.</text>
</comment>
<accession>A0AAE3EJQ3</accession>
<dbReference type="InterPro" id="IPR020103">
    <property type="entry name" value="PsdUridine_synth_cat_dom_sf"/>
</dbReference>
<evidence type="ECO:0000256" key="4">
    <source>
        <dbReference type="ARBA" id="ARBA00023235"/>
    </source>
</evidence>
<sequence>MTQSISDGIVLLAKQSGRTSFSSLWQIKNALGTKKIGHTGTLDSFADGLLVALAGRYTRLGACISDSDKSYKALVLFGSETDTLDPEGSVIGTTSLPILSALNSAIQDFTGPIMQIPPHYSAVHVSGERASDRVRRGESISLEPRPVVIHSLELSDAKKSDGAPAYESDEVSSAVLDVRCSKGTYVRSLARDIVRAAGSLGYLGALRRTTVGPFFLKDAAGFDLLQPFGAPYAPIPREQKIEQADPADIRSHVLDLTPDFSRFLGLPPVQLKPEQINSFLKGVEPRETWFSESIDELRTVFHDGEFIGTVELKDRKLRYGFVAGKAHENR</sequence>
<dbReference type="AlphaFoldDB" id="A0AAE3EJQ3"/>
<keyword evidence="8" id="KW-1185">Reference proteome</keyword>
<proteinExistence type="inferred from homology"/>
<feature type="active site" description="Nucleophile" evidence="5">
    <location>
        <position position="43"/>
    </location>
</feature>
<dbReference type="HAMAP" id="MF_01080">
    <property type="entry name" value="TruB_bact"/>
    <property type="match status" value="1"/>
</dbReference>
<comment type="function">
    <text evidence="5">Responsible for synthesis of pseudouridine from uracil-55 in the psi GC loop of transfer RNAs.</text>
</comment>
<dbReference type="GO" id="GO:0003723">
    <property type="term" value="F:RNA binding"/>
    <property type="evidence" value="ECO:0007669"/>
    <property type="project" value="InterPro"/>
</dbReference>
<gene>
    <name evidence="5 7" type="primary">truB</name>
    <name evidence="7" type="ORF">K7J14_08640</name>
</gene>
<dbReference type="GO" id="GO:0160148">
    <property type="term" value="F:tRNA pseudouridine(55) synthase activity"/>
    <property type="evidence" value="ECO:0007669"/>
    <property type="project" value="UniProtKB-EC"/>
</dbReference>
<dbReference type="GO" id="GO:0031119">
    <property type="term" value="P:tRNA pseudouridine synthesis"/>
    <property type="evidence" value="ECO:0007669"/>
    <property type="project" value="UniProtKB-UniRule"/>
</dbReference>
<evidence type="ECO:0000256" key="1">
    <source>
        <dbReference type="ARBA" id="ARBA00000385"/>
    </source>
</evidence>
<dbReference type="RefSeq" id="WP_230755298.1">
    <property type="nucleotide sequence ID" value="NZ_JAINWA010000003.1"/>
</dbReference>